<evidence type="ECO:0000313" key="2">
    <source>
        <dbReference type="Proteomes" id="UP000775213"/>
    </source>
</evidence>
<dbReference type="EMBL" id="JAGFBR010000018">
    <property type="protein sequence ID" value="KAH0450220.1"/>
    <property type="molecule type" value="Genomic_DNA"/>
</dbReference>
<proteinExistence type="predicted"/>
<evidence type="ECO:0000313" key="1">
    <source>
        <dbReference type="EMBL" id="KAH0450220.1"/>
    </source>
</evidence>
<dbReference type="AlphaFoldDB" id="A0AAV7G250"/>
<organism evidence="1 2">
    <name type="scientific">Dendrobium chrysotoxum</name>
    <name type="common">Orchid</name>
    <dbReference type="NCBI Taxonomy" id="161865"/>
    <lineage>
        <taxon>Eukaryota</taxon>
        <taxon>Viridiplantae</taxon>
        <taxon>Streptophyta</taxon>
        <taxon>Embryophyta</taxon>
        <taxon>Tracheophyta</taxon>
        <taxon>Spermatophyta</taxon>
        <taxon>Magnoliopsida</taxon>
        <taxon>Liliopsida</taxon>
        <taxon>Asparagales</taxon>
        <taxon>Orchidaceae</taxon>
        <taxon>Epidendroideae</taxon>
        <taxon>Malaxideae</taxon>
        <taxon>Dendrobiinae</taxon>
        <taxon>Dendrobium</taxon>
    </lineage>
</organism>
<reference evidence="1 2" key="1">
    <citation type="journal article" date="2021" name="Hortic Res">
        <title>Chromosome-scale assembly of the Dendrobium chrysotoxum genome enhances the understanding of orchid evolution.</title>
        <authorList>
            <person name="Zhang Y."/>
            <person name="Zhang G.Q."/>
            <person name="Zhang D."/>
            <person name="Liu X.D."/>
            <person name="Xu X.Y."/>
            <person name="Sun W.H."/>
            <person name="Yu X."/>
            <person name="Zhu X."/>
            <person name="Wang Z.W."/>
            <person name="Zhao X."/>
            <person name="Zhong W.Y."/>
            <person name="Chen H."/>
            <person name="Yin W.L."/>
            <person name="Huang T."/>
            <person name="Niu S.C."/>
            <person name="Liu Z.J."/>
        </authorList>
    </citation>
    <scope>NUCLEOTIDE SEQUENCE [LARGE SCALE GENOMIC DNA]</scope>
    <source>
        <strain evidence="1">Lindl</strain>
    </source>
</reference>
<keyword evidence="2" id="KW-1185">Reference proteome</keyword>
<gene>
    <name evidence="1" type="ORF">IEQ34_020912</name>
</gene>
<name>A0AAV7G250_DENCH</name>
<comment type="caution">
    <text evidence="1">The sequence shown here is derived from an EMBL/GenBank/DDBJ whole genome shotgun (WGS) entry which is preliminary data.</text>
</comment>
<dbReference type="Proteomes" id="UP000775213">
    <property type="component" value="Unassembled WGS sequence"/>
</dbReference>
<protein>
    <submittedName>
        <fullName evidence="1">Uncharacterized protein</fullName>
    </submittedName>
</protein>
<accession>A0AAV7G250</accession>
<sequence length="281" mass="31193">MLCGRDSRPQGIGRHLGRLACHLHQASHLPSLHVAVLHVRRSALGSSASSRSLHRDVESPALSVRSIRSSVGLLRHVGPLPTPLRHNSTCGIGGGGGNPDVFKFAADLIGAKIISLDEDGDLVLARRKGNSSRCPAVQTDPACCPEISVSSPYCLAVRKALFCCPEVPTPCKLLFPNVTYKFRRVRDTGLEKTTHQEDACLRVLVTEGENFRILLFRFRKSGRMWVKFCSKNSVTYKFRRVRDTGLKETAHQEGETKEFSCTLHCKWGKRDPRGKMDPRKL</sequence>